<accession>A0AAD4N319</accession>
<sequence>MSRDFDAAYFISSYLQKNPLVETTREQQGWLYKFEPMHRPEYQPAVLQSATNLMQCHKQYCILKSAERRLYFYSATPQKTPISSPNGTLCLEPHKSPKVFSTFHHKSNDSSSPVYCNQFATIDRSINLTGVSTIVPNGVGSNDSQHLSKEQYLQQDLHTDLQQRHRFATRRYYSTLKHIKDNIRLTGRVYKVFCVKQNVLNRLITMTNIRNGFRSLTAVKVNTHYVGIKPHFSPQLPSVSPHSGWWIANESSRELFSFRLLVCQQRLSREISDTVSDDGTPNPQCNPHN</sequence>
<evidence type="ECO:0000313" key="2">
    <source>
        <dbReference type="Proteomes" id="UP001201812"/>
    </source>
</evidence>
<dbReference type="EMBL" id="JAKKPZ010000010">
    <property type="protein sequence ID" value="KAI1716259.1"/>
    <property type="molecule type" value="Genomic_DNA"/>
</dbReference>
<evidence type="ECO:0000313" key="1">
    <source>
        <dbReference type="EMBL" id="KAI1716259.1"/>
    </source>
</evidence>
<keyword evidence="2" id="KW-1185">Reference proteome</keyword>
<dbReference type="AlphaFoldDB" id="A0AAD4N319"/>
<gene>
    <name evidence="1" type="ORF">DdX_07298</name>
</gene>
<name>A0AAD4N319_9BILA</name>
<dbReference type="Proteomes" id="UP001201812">
    <property type="component" value="Unassembled WGS sequence"/>
</dbReference>
<reference evidence="1" key="1">
    <citation type="submission" date="2022-01" db="EMBL/GenBank/DDBJ databases">
        <title>Genome Sequence Resource for Two Populations of Ditylenchus destructor, the Migratory Endoparasitic Phytonematode.</title>
        <authorList>
            <person name="Zhang H."/>
            <person name="Lin R."/>
            <person name="Xie B."/>
        </authorList>
    </citation>
    <scope>NUCLEOTIDE SEQUENCE</scope>
    <source>
        <strain evidence="1">BazhouSP</strain>
    </source>
</reference>
<comment type="caution">
    <text evidence="1">The sequence shown here is derived from an EMBL/GenBank/DDBJ whole genome shotgun (WGS) entry which is preliminary data.</text>
</comment>
<proteinExistence type="predicted"/>
<organism evidence="1 2">
    <name type="scientific">Ditylenchus destructor</name>
    <dbReference type="NCBI Taxonomy" id="166010"/>
    <lineage>
        <taxon>Eukaryota</taxon>
        <taxon>Metazoa</taxon>
        <taxon>Ecdysozoa</taxon>
        <taxon>Nematoda</taxon>
        <taxon>Chromadorea</taxon>
        <taxon>Rhabditida</taxon>
        <taxon>Tylenchina</taxon>
        <taxon>Tylenchomorpha</taxon>
        <taxon>Sphaerularioidea</taxon>
        <taxon>Anguinidae</taxon>
        <taxon>Anguininae</taxon>
        <taxon>Ditylenchus</taxon>
    </lineage>
</organism>
<protein>
    <submittedName>
        <fullName evidence="1">Uncharacterized protein</fullName>
    </submittedName>
</protein>